<dbReference type="InterPro" id="IPR034140">
    <property type="entry name" value="ENOX_RRM"/>
</dbReference>
<dbReference type="PANTHER" id="PTHR16001:SF4">
    <property type="entry name" value="ECTO-NOX DISULFIDE-THIOL EXCHANGER 1-LIKE PROTEIN"/>
    <property type="match status" value="1"/>
</dbReference>
<feature type="coiled-coil region" evidence="3">
    <location>
        <begin position="398"/>
        <end position="432"/>
    </location>
</feature>
<sequence length="734" mass="84036">MAQTENQQTSGQGTVQFMIDPTNNDAPLEFNMNKNKPLITSADQGDGYSSKNSEGLSSNAGHGVGEQVQEDELRRDHGRGKNRGWGRRGGRGRFRDRDRGMVKERKDDDMVLSNEGNITEQCYQPFSSVDHTTIGSNNVAGMMPQSDPSQWNVMNAFNMMGLIPDPNMLNMMGMSGFGQFGFMGTPDMNMMNSGMMVPAAPVKEVIRYKSCVLYPPKPNAPPSSTRERPPGCRTVFVGGLPENATEEIIREVFEPCGPISTIRLSKKNFCHIRFESEMFVDAAIFLSGYRMKLEDKDDAPNTGRIHVDFAQARDDQYEWECHQRAIHREYRHRERVEQEMFHPPSPPPVVHYSDHEASLLHEQLRGDETFQKAVQVLITWLERGECNKRNCGQFYSMIQCTNSHVRRLMNEKMQFEEELAKAKQLLNQGIQNILTQFNQIEKVFTTANHQKVWDHFTKAQRKNINLWHKQAKEIKNAQLEEVLNERKEDEMDVSDEEAGDQPAVKKTRVQQGESFHISYDVTNQLVNNLKEENDSLRCQLDAYKNEVEVLKADGRQDQDSREKQLKMIQQAMQGMQQKLLAAAQQKKKDEEEILKLRKLIKKVEVKKSDDTEKQESDARQEEEGNISHADHQKTDGESETEESLLAEISSSAPSLEITEKDARLIGLISTFLHVHPFGASVDYIWSYLKQMEILLQPRDVEMLLTKFPLLFEQELSGVGASLERKWTFCGFEEK</sequence>
<keyword evidence="1 2" id="KW-0694">RNA-binding</keyword>
<dbReference type="Proteomes" id="UP000694941">
    <property type="component" value="Unplaced"/>
</dbReference>
<evidence type="ECO:0000256" key="3">
    <source>
        <dbReference type="SAM" id="Coils"/>
    </source>
</evidence>
<dbReference type="SMART" id="SM00360">
    <property type="entry name" value="RRM"/>
    <property type="match status" value="1"/>
</dbReference>
<proteinExistence type="predicted"/>
<feature type="coiled-coil region" evidence="3">
    <location>
        <begin position="519"/>
        <end position="606"/>
    </location>
</feature>
<reference evidence="7" key="1">
    <citation type="submission" date="2025-08" db="UniProtKB">
        <authorList>
            <consortium name="RefSeq"/>
        </authorList>
    </citation>
    <scope>IDENTIFICATION</scope>
    <source>
        <tissue evidence="7">Muscle</tissue>
    </source>
</reference>
<dbReference type="RefSeq" id="XP_022242460.1">
    <property type="nucleotide sequence ID" value="XM_022386752.1"/>
</dbReference>
<feature type="compositionally biased region" description="Polar residues" evidence="4">
    <location>
        <begin position="41"/>
        <end position="60"/>
    </location>
</feature>
<feature type="compositionally biased region" description="Basic and acidic residues" evidence="4">
    <location>
        <begin position="606"/>
        <end position="622"/>
    </location>
</feature>
<dbReference type="GeneID" id="106460109"/>
<evidence type="ECO:0000256" key="1">
    <source>
        <dbReference type="ARBA" id="ARBA00022884"/>
    </source>
</evidence>
<dbReference type="Pfam" id="PF00076">
    <property type="entry name" value="RRM_1"/>
    <property type="match status" value="1"/>
</dbReference>
<feature type="domain" description="RRM" evidence="5">
    <location>
        <begin position="233"/>
        <end position="312"/>
    </location>
</feature>
<dbReference type="InterPro" id="IPR000504">
    <property type="entry name" value="RRM_dom"/>
</dbReference>
<keyword evidence="6" id="KW-1185">Reference proteome</keyword>
<dbReference type="InterPro" id="IPR056611">
    <property type="entry name" value="ENOX1/2_dom"/>
</dbReference>
<dbReference type="Pfam" id="PF23267">
    <property type="entry name" value="ENOX1"/>
    <property type="match status" value="1"/>
</dbReference>
<keyword evidence="3" id="KW-0175">Coiled coil</keyword>
<feature type="compositionally biased region" description="Basic residues" evidence="4">
    <location>
        <begin position="76"/>
        <end position="92"/>
    </location>
</feature>
<evidence type="ECO:0000256" key="4">
    <source>
        <dbReference type="SAM" id="MobiDB-lite"/>
    </source>
</evidence>
<feature type="compositionally biased region" description="Acidic residues" evidence="4">
    <location>
        <begin position="490"/>
        <end position="499"/>
    </location>
</feature>
<feature type="compositionally biased region" description="Basic and acidic residues" evidence="4">
    <location>
        <begin position="93"/>
        <end position="109"/>
    </location>
</feature>
<name>A0ABM1SFQ5_LIMPO</name>
<evidence type="ECO:0000256" key="2">
    <source>
        <dbReference type="PROSITE-ProRule" id="PRU00176"/>
    </source>
</evidence>
<dbReference type="Gene3D" id="3.30.70.330">
    <property type="match status" value="1"/>
</dbReference>
<evidence type="ECO:0000313" key="7">
    <source>
        <dbReference type="RefSeq" id="XP_022242460.1"/>
    </source>
</evidence>
<feature type="compositionally biased region" description="Polar residues" evidence="4">
    <location>
        <begin position="1"/>
        <end position="25"/>
    </location>
</feature>
<accession>A0ABM1SFQ5</accession>
<dbReference type="PROSITE" id="PS50102">
    <property type="entry name" value="RRM"/>
    <property type="match status" value="1"/>
</dbReference>
<dbReference type="SUPFAM" id="SSF54928">
    <property type="entry name" value="RNA-binding domain, RBD"/>
    <property type="match status" value="1"/>
</dbReference>
<dbReference type="CDD" id="cd12228">
    <property type="entry name" value="RRM_ENOX"/>
    <property type="match status" value="1"/>
</dbReference>
<gene>
    <name evidence="7" type="primary">LOC106460109</name>
</gene>
<protein>
    <submittedName>
        <fullName evidence="7">Ecto-NOX disulfide-thiol exchanger 2-like</fullName>
    </submittedName>
</protein>
<dbReference type="PANTHER" id="PTHR16001">
    <property type="entry name" value="ECTO-NOX DISULFIDE-THIOL EXCHANGER"/>
    <property type="match status" value="1"/>
</dbReference>
<feature type="region of interest" description="Disordered" evidence="4">
    <location>
        <begin position="1"/>
        <end position="109"/>
    </location>
</feature>
<dbReference type="InterPro" id="IPR012677">
    <property type="entry name" value="Nucleotide-bd_a/b_plait_sf"/>
</dbReference>
<dbReference type="InterPro" id="IPR038876">
    <property type="entry name" value="ENOX"/>
</dbReference>
<feature type="region of interest" description="Disordered" evidence="4">
    <location>
        <begin position="606"/>
        <end position="646"/>
    </location>
</feature>
<organism evidence="6 7">
    <name type="scientific">Limulus polyphemus</name>
    <name type="common">Atlantic horseshoe crab</name>
    <dbReference type="NCBI Taxonomy" id="6850"/>
    <lineage>
        <taxon>Eukaryota</taxon>
        <taxon>Metazoa</taxon>
        <taxon>Ecdysozoa</taxon>
        <taxon>Arthropoda</taxon>
        <taxon>Chelicerata</taxon>
        <taxon>Merostomata</taxon>
        <taxon>Xiphosura</taxon>
        <taxon>Limulidae</taxon>
        <taxon>Limulus</taxon>
    </lineage>
</organism>
<feature type="region of interest" description="Disordered" evidence="4">
    <location>
        <begin position="486"/>
        <end position="508"/>
    </location>
</feature>
<evidence type="ECO:0000259" key="5">
    <source>
        <dbReference type="PROSITE" id="PS50102"/>
    </source>
</evidence>
<evidence type="ECO:0000313" key="6">
    <source>
        <dbReference type="Proteomes" id="UP000694941"/>
    </source>
</evidence>
<dbReference type="InterPro" id="IPR035979">
    <property type="entry name" value="RBD_domain_sf"/>
</dbReference>